<comment type="caution">
    <text evidence="4">The sequence shown here is derived from an EMBL/GenBank/DDBJ whole genome shotgun (WGS) entry which is preliminary data.</text>
</comment>
<keyword evidence="1" id="KW-0863">Zinc-finger</keyword>
<dbReference type="PANTHER" id="PTHR11439:SF483">
    <property type="entry name" value="PEPTIDE SYNTHASE GLIP-LIKE, PUTATIVE (AFU_ORTHOLOGUE AFUA_3G12920)-RELATED"/>
    <property type="match status" value="1"/>
</dbReference>
<dbReference type="Proteomes" id="UP001151760">
    <property type="component" value="Unassembled WGS sequence"/>
</dbReference>
<dbReference type="PANTHER" id="PTHR11439">
    <property type="entry name" value="GAG-POL-RELATED RETROTRANSPOSON"/>
    <property type="match status" value="1"/>
</dbReference>
<gene>
    <name evidence="4" type="ORF">Tco_1124964</name>
</gene>
<feature type="transmembrane region" description="Helical" evidence="2">
    <location>
        <begin position="309"/>
        <end position="330"/>
    </location>
</feature>
<dbReference type="SMART" id="SM00343">
    <property type="entry name" value="ZnF_C2HC"/>
    <property type="match status" value="1"/>
</dbReference>
<keyword evidence="2" id="KW-0812">Transmembrane</keyword>
<dbReference type="InterPro" id="IPR001878">
    <property type="entry name" value="Znf_CCHC"/>
</dbReference>
<dbReference type="InterPro" id="IPR013103">
    <property type="entry name" value="RVT_2"/>
</dbReference>
<dbReference type="Pfam" id="PF00098">
    <property type="entry name" value="zf-CCHC"/>
    <property type="match status" value="1"/>
</dbReference>
<evidence type="ECO:0000256" key="1">
    <source>
        <dbReference type="PROSITE-ProRule" id="PRU00047"/>
    </source>
</evidence>
<keyword evidence="5" id="KW-1185">Reference proteome</keyword>
<dbReference type="Gene3D" id="4.10.60.10">
    <property type="entry name" value="Zinc finger, CCHC-type"/>
    <property type="match status" value="1"/>
</dbReference>
<evidence type="ECO:0000259" key="3">
    <source>
        <dbReference type="PROSITE" id="PS50158"/>
    </source>
</evidence>
<dbReference type="EMBL" id="BQNB010021641">
    <property type="protein sequence ID" value="GJU08534.1"/>
    <property type="molecule type" value="Genomic_DNA"/>
</dbReference>
<evidence type="ECO:0000256" key="2">
    <source>
        <dbReference type="SAM" id="Phobius"/>
    </source>
</evidence>
<name>A0ABQ5JBP5_9ASTR</name>
<evidence type="ECO:0000313" key="4">
    <source>
        <dbReference type="EMBL" id="GJU08534.1"/>
    </source>
</evidence>
<dbReference type="Pfam" id="PF07727">
    <property type="entry name" value="RVT_2"/>
    <property type="match status" value="1"/>
</dbReference>
<organism evidence="4 5">
    <name type="scientific">Tanacetum coccineum</name>
    <dbReference type="NCBI Taxonomy" id="301880"/>
    <lineage>
        <taxon>Eukaryota</taxon>
        <taxon>Viridiplantae</taxon>
        <taxon>Streptophyta</taxon>
        <taxon>Embryophyta</taxon>
        <taxon>Tracheophyta</taxon>
        <taxon>Spermatophyta</taxon>
        <taxon>Magnoliopsida</taxon>
        <taxon>eudicotyledons</taxon>
        <taxon>Gunneridae</taxon>
        <taxon>Pentapetalae</taxon>
        <taxon>asterids</taxon>
        <taxon>campanulids</taxon>
        <taxon>Asterales</taxon>
        <taxon>Asteraceae</taxon>
        <taxon>Asteroideae</taxon>
        <taxon>Anthemideae</taxon>
        <taxon>Anthemidinae</taxon>
        <taxon>Tanacetum</taxon>
    </lineage>
</organism>
<sequence length="521" mass="58553">MAPKRRATTTTTTIPVTNAQLKALIDQGIVDALAACDADRSRNGDDSHNSGMGSRRTEQTILENQVKFATCTLHGVALTWWKSHVKTVGQDAAHGMPWNTLTKIMTAKRMFPEESDKIKKYVGGLPDMIHGSVMPSKPKTMQDAIEFATELMDKKISTFTERQQGVTIAYTAGPGEKKEYAGTLLLCNKSRAATNNQINLTCYECGNQGHYRSDCSELKNQNHGNQAGGTGARGMIAAEANLGYYFKHIREPLAGITTRSRFRDSEAASAHECLYINFLSKIEPKKLTEALEEEGLNGSRKTRWMKKTLLEAIRIFLAYAAYMGFVVYHMDVKNAFLNGKILEEVYVQQPPEFESSEFTNYVCKLEKAMYGLKQAPIAWYQANPKESHLVAVKRIFRYLKAEAEYVVAAGCCAQVLWIKSQLANYDVLYDKVPIFCDNTSAIAISNNSVLHSRTKHIDIRYHFIRDHILKCDIELHFIPTDLQLAAIFNKPLAEPRFTRLVAELGMLNIEKHVSDKKKGFK</sequence>
<accession>A0ABQ5JBP5</accession>
<keyword evidence="2" id="KW-1133">Transmembrane helix</keyword>
<keyword evidence="2" id="KW-0472">Membrane</keyword>
<evidence type="ECO:0000313" key="5">
    <source>
        <dbReference type="Proteomes" id="UP001151760"/>
    </source>
</evidence>
<reference evidence="4" key="1">
    <citation type="journal article" date="2022" name="Int. J. Mol. Sci.">
        <title>Draft Genome of Tanacetum Coccineum: Genomic Comparison of Closely Related Tanacetum-Family Plants.</title>
        <authorList>
            <person name="Yamashiro T."/>
            <person name="Shiraishi A."/>
            <person name="Nakayama K."/>
            <person name="Satake H."/>
        </authorList>
    </citation>
    <scope>NUCLEOTIDE SEQUENCE</scope>
</reference>
<keyword evidence="1" id="KW-0862">Zinc</keyword>
<protein>
    <submittedName>
        <fullName evidence="4">Retrovirus-related pol polyprotein from transposon TNT 1-94</fullName>
    </submittedName>
</protein>
<proteinExistence type="predicted"/>
<keyword evidence="1" id="KW-0479">Metal-binding</keyword>
<reference evidence="4" key="2">
    <citation type="submission" date="2022-01" db="EMBL/GenBank/DDBJ databases">
        <authorList>
            <person name="Yamashiro T."/>
            <person name="Shiraishi A."/>
            <person name="Satake H."/>
            <person name="Nakayama K."/>
        </authorList>
    </citation>
    <scope>NUCLEOTIDE SEQUENCE</scope>
</reference>
<dbReference type="CDD" id="cd09272">
    <property type="entry name" value="RNase_HI_RT_Ty1"/>
    <property type="match status" value="1"/>
</dbReference>
<feature type="domain" description="CCHC-type" evidence="3">
    <location>
        <begin position="202"/>
        <end position="217"/>
    </location>
</feature>
<dbReference type="PROSITE" id="PS50158">
    <property type="entry name" value="ZF_CCHC"/>
    <property type="match status" value="1"/>
</dbReference>